<dbReference type="Pfam" id="PF03841">
    <property type="entry name" value="SelA"/>
    <property type="match status" value="1"/>
</dbReference>
<dbReference type="OrthoDB" id="9787096at2"/>
<feature type="modified residue" description="N6-(pyridoxal phosphate)lysine" evidence="8 9">
    <location>
        <position position="292"/>
    </location>
</feature>
<dbReference type="InterPro" id="IPR025862">
    <property type="entry name" value="SelA_trans_N_dom"/>
</dbReference>
<evidence type="ECO:0000256" key="1">
    <source>
        <dbReference type="ARBA" id="ARBA00001933"/>
    </source>
</evidence>
<evidence type="ECO:0000256" key="3">
    <source>
        <dbReference type="ARBA" id="ARBA00022679"/>
    </source>
</evidence>
<dbReference type="InterPro" id="IPR015424">
    <property type="entry name" value="PyrdxlP-dep_Trfase"/>
</dbReference>
<comment type="similarity">
    <text evidence="7 8">Belongs to the SelA family.</text>
</comment>
<keyword evidence="3 8" id="KW-0808">Transferase</keyword>
<dbReference type="HAMAP" id="MF_00423">
    <property type="entry name" value="SelA"/>
    <property type="match status" value="1"/>
</dbReference>
<evidence type="ECO:0000313" key="11">
    <source>
        <dbReference type="EMBL" id="SHO54322.1"/>
    </source>
</evidence>
<evidence type="ECO:0000256" key="6">
    <source>
        <dbReference type="ARBA" id="ARBA00023266"/>
    </source>
</evidence>
<dbReference type="EMBL" id="FRFG01000002">
    <property type="protein sequence ID" value="SHO54322.1"/>
    <property type="molecule type" value="Genomic_DNA"/>
</dbReference>
<keyword evidence="12" id="KW-1185">Reference proteome</keyword>
<dbReference type="Proteomes" id="UP000184600">
    <property type="component" value="Unassembled WGS sequence"/>
</dbReference>
<dbReference type="Gene3D" id="3.90.1150.180">
    <property type="match status" value="1"/>
</dbReference>
<dbReference type="UniPathway" id="UPA00906">
    <property type="reaction ID" value="UER00896"/>
</dbReference>
<dbReference type="Gene3D" id="3.40.640.10">
    <property type="entry name" value="Type I PLP-dependent aspartate aminotransferase-like (Major domain)"/>
    <property type="match status" value="1"/>
</dbReference>
<name>A0A1M7YNV6_9VIBR</name>
<evidence type="ECO:0000259" key="10">
    <source>
        <dbReference type="Pfam" id="PF12390"/>
    </source>
</evidence>
<sequence length="457" mass="50183">MTANHSASPHPYWLPQVEQLLQQDTIQPCIEAISRPVVTGIIRQVLADIRRSEHFKTQGGQNLDITGMIVSACENRKRDRQSRVLNATGIIVHTNLGRSPVDPQLWQQVTELNTGYCNLEMSLHDGKRGMRNGLLPTLIHHWTGAEDALIVNNNAAAVYLILTALASGKEVIVSRGEQVQIGGGFRIPDILAQSGCRLVEVGTTNITTAEDYLNAVTDDTALVLMVHQSNFSIQGFTEAPDIREVAKNLPQHVRLVVDQGSGLSDETYAEGETSLRQYLNQGVDLVCCSGDKIPGGPQAGIIAGKAELIRTLAKHPMMRAFRPGRIVLSLLEALLVEKLNRSPAGEGIAERLIRRLPELENWADELAERWAPYARKVMLETQVGGGSVPSETYAAYGLVLDLPGKPQSHLAALRQLPVPVIGYIRHQQLYLNLSTLLAHDREMFTAQLSDYLDGLSE</sequence>
<dbReference type="InterPro" id="IPR004534">
    <property type="entry name" value="SelA_trans"/>
</dbReference>
<proteinExistence type="inferred from homology"/>
<evidence type="ECO:0000313" key="12">
    <source>
        <dbReference type="Proteomes" id="UP000184600"/>
    </source>
</evidence>
<dbReference type="AlphaFoldDB" id="A0A1M7YNV6"/>
<dbReference type="PANTHER" id="PTHR32328">
    <property type="entry name" value="L-SERYL-TRNA(SEC) SELENIUM TRANSFERASE"/>
    <property type="match status" value="1"/>
</dbReference>
<dbReference type="PANTHER" id="PTHR32328:SF0">
    <property type="entry name" value="L-SERYL-TRNA(SEC) SELENIUM TRANSFERASE"/>
    <property type="match status" value="1"/>
</dbReference>
<keyword evidence="4 8" id="KW-0663">Pyridoxal phosphate</keyword>
<dbReference type="GO" id="GO:0001717">
    <property type="term" value="P:conversion of seryl-tRNAsec to selenocys-tRNAsec"/>
    <property type="evidence" value="ECO:0007669"/>
    <property type="project" value="UniProtKB-UniRule"/>
</dbReference>
<organism evidence="11 12">
    <name type="scientific">Vibrio quintilis</name>
    <dbReference type="NCBI Taxonomy" id="1117707"/>
    <lineage>
        <taxon>Bacteria</taxon>
        <taxon>Pseudomonadati</taxon>
        <taxon>Pseudomonadota</taxon>
        <taxon>Gammaproteobacteria</taxon>
        <taxon>Vibrionales</taxon>
        <taxon>Vibrionaceae</taxon>
        <taxon>Vibrio</taxon>
    </lineage>
</organism>
<dbReference type="RefSeq" id="WP_073579265.1">
    <property type="nucleotide sequence ID" value="NZ_AP024897.1"/>
</dbReference>
<protein>
    <recommendedName>
        <fullName evidence="8">L-seryl-tRNA(Sec) selenium transferase</fullName>
        <ecNumber evidence="8">2.9.1.1</ecNumber>
    </recommendedName>
    <alternativeName>
        <fullName evidence="8">Selenocysteine synthase</fullName>
        <shortName evidence="8">Sec synthase</shortName>
    </alternativeName>
    <alternativeName>
        <fullName evidence="8">Selenocysteinyl-tRNA(Sec) synthase</fullName>
    </alternativeName>
</protein>
<keyword evidence="2 8" id="KW-0963">Cytoplasm</keyword>
<dbReference type="NCBIfam" id="TIGR00474">
    <property type="entry name" value="selA"/>
    <property type="match status" value="1"/>
</dbReference>
<reference evidence="12" key="1">
    <citation type="submission" date="2016-12" db="EMBL/GenBank/DDBJ databases">
        <authorList>
            <person name="Rodrigo-Torres L."/>
            <person name="Arahal R.D."/>
            <person name="Lucena T."/>
        </authorList>
    </citation>
    <scope>NUCLEOTIDE SEQUENCE [LARGE SCALE GENOMIC DNA]</scope>
</reference>
<dbReference type="EC" id="2.9.1.1" evidence="8"/>
<keyword evidence="5 8" id="KW-0648">Protein biosynthesis</keyword>
<dbReference type="SUPFAM" id="SSF53383">
    <property type="entry name" value="PLP-dependent transferases"/>
    <property type="match status" value="1"/>
</dbReference>
<evidence type="ECO:0000256" key="5">
    <source>
        <dbReference type="ARBA" id="ARBA00022917"/>
    </source>
</evidence>
<accession>A0A1M7YNV6</accession>
<evidence type="ECO:0000256" key="9">
    <source>
        <dbReference type="PIRSR" id="PIRSR618319-50"/>
    </source>
</evidence>
<dbReference type="GO" id="GO:0001514">
    <property type="term" value="P:selenocysteine incorporation"/>
    <property type="evidence" value="ECO:0007669"/>
    <property type="project" value="UniProtKB-UniRule"/>
</dbReference>
<comment type="cofactor">
    <cofactor evidence="1 8 9">
        <name>pyridoxal 5'-phosphate</name>
        <dbReference type="ChEBI" id="CHEBI:597326"/>
    </cofactor>
</comment>
<keyword evidence="6 8" id="KW-0711">Selenium</keyword>
<dbReference type="Pfam" id="PF12390">
    <property type="entry name" value="Se-cys_synth_N"/>
    <property type="match status" value="1"/>
</dbReference>
<dbReference type="InterPro" id="IPR018319">
    <property type="entry name" value="SelA-like"/>
</dbReference>
<dbReference type="GO" id="GO:0004125">
    <property type="term" value="F:L-seryl-tRNA(Sec) selenium transferase activity"/>
    <property type="evidence" value="ECO:0007669"/>
    <property type="project" value="UniProtKB-UniRule"/>
</dbReference>
<evidence type="ECO:0000256" key="8">
    <source>
        <dbReference type="HAMAP-Rule" id="MF_00423"/>
    </source>
</evidence>
<dbReference type="InterPro" id="IPR015421">
    <property type="entry name" value="PyrdxlP-dep_Trfase_major"/>
</dbReference>
<comment type="pathway">
    <text evidence="8">Aminoacyl-tRNA biosynthesis; selenocysteinyl-tRNA(Sec) biosynthesis; selenocysteinyl-tRNA(Sec) from L-seryl-tRNA(Sec) (bacterial route): step 1/1.</text>
</comment>
<evidence type="ECO:0000256" key="7">
    <source>
        <dbReference type="ARBA" id="ARBA00044507"/>
    </source>
</evidence>
<comment type="function">
    <text evidence="8">Converts seryl-tRNA(Sec) to selenocysteinyl-tRNA(Sec) required for selenoprotein biosynthesis.</text>
</comment>
<comment type="catalytic activity">
    <reaction evidence="8">
        <text>L-seryl-tRNA(Sec) + selenophosphate + H(+) = L-selenocysteinyl-tRNA(Sec) + phosphate</text>
        <dbReference type="Rhea" id="RHEA:22728"/>
        <dbReference type="Rhea" id="RHEA-COMP:9742"/>
        <dbReference type="Rhea" id="RHEA-COMP:9743"/>
        <dbReference type="ChEBI" id="CHEBI:15378"/>
        <dbReference type="ChEBI" id="CHEBI:16144"/>
        <dbReference type="ChEBI" id="CHEBI:43474"/>
        <dbReference type="ChEBI" id="CHEBI:78533"/>
        <dbReference type="ChEBI" id="CHEBI:78573"/>
        <dbReference type="EC" id="2.9.1.1"/>
    </reaction>
</comment>
<dbReference type="STRING" id="1117707.VQ7734_00036"/>
<feature type="domain" description="L-seryl-tRNA selenium transferase N-terminal" evidence="10">
    <location>
        <begin position="14"/>
        <end position="50"/>
    </location>
</feature>
<gene>
    <name evidence="8 11" type="primary">selA</name>
    <name evidence="11" type="ORF">VQ7734_00036</name>
</gene>
<evidence type="ECO:0000256" key="2">
    <source>
        <dbReference type="ARBA" id="ARBA00022490"/>
    </source>
</evidence>
<evidence type="ECO:0000256" key="4">
    <source>
        <dbReference type="ARBA" id="ARBA00022898"/>
    </source>
</evidence>
<dbReference type="GO" id="GO:0005737">
    <property type="term" value="C:cytoplasm"/>
    <property type="evidence" value="ECO:0007669"/>
    <property type="project" value="UniProtKB-SubCell"/>
</dbReference>
<comment type="subcellular location">
    <subcellularLocation>
        <location evidence="8">Cytoplasm</location>
    </subcellularLocation>
</comment>